<dbReference type="AlphaFoldDB" id="A0A5N4C4Y5"/>
<feature type="non-terminal residue" evidence="2">
    <location>
        <position position="1"/>
    </location>
</feature>
<organism evidence="2 3">
    <name type="scientific">Camelus dromedarius</name>
    <name type="common">Dromedary</name>
    <name type="synonym">Arabian camel</name>
    <dbReference type="NCBI Taxonomy" id="9838"/>
    <lineage>
        <taxon>Eukaryota</taxon>
        <taxon>Metazoa</taxon>
        <taxon>Chordata</taxon>
        <taxon>Craniata</taxon>
        <taxon>Vertebrata</taxon>
        <taxon>Euteleostomi</taxon>
        <taxon>Mammalia</taxon>
        <taxon>Eutheria</taxon>
        <taxon>Laurasiatheria</taxon>
        <taxon>Artiodactyla</taxon>
        <taxon>Tylopoda</taxon>
        <taxon>Camelidae</taxon>
        <taxon>Camelus</taxon>
    </lineage>
</organism>
<comment type="caution">
    <text evidence="2">The sequence shown here is derived from an EMBL/GenBank/DDBJ whole genome shotgun (WGS) entry which is preliminary data.</text>
</comment>
<dbReference type="InterPro" id="IPR002466">
    <property type="entry name" value="A_deamin"/>
</dbReference>
<feature type="domain" description="A to I editase" evidence="1">
    <location>
        <begin position="49"/>
        <end position="149"/>
    </location>
</feature>
<dbReference type="SMART" id="SM00552">
    <property type="entry name" value="ADEAMc"/>
    <property type="match status" value="1"/>
</dbReference>
<sequence length="196" mass="21744">EFADSVSQLVTQKFHELSGGLAAAHARHKALAGIVMTQGLDVRQAQVVVLSSGTKCISGDHINDQGLVVNDCHAEIVARRALVHFLYAQLELHLSKRREDGERSIFVRSQEGGYRLREDTLFHLYVSTSPCGDARLNSPHEITTDRKRPRFYPFYTNGPPPLPIRAQDQAALRHRWQGGWSGRGLSSGMSSSKTLV</sequence>
<proteinExistence type="predicted"/>
<reference evidence="2 3" key="1">
    <citation type="journal article" date="2019" name="Mol. Ecol. Resour.">
        <title>Improving Illumina assemblies with Hi-C and long reads: an example with the North African dromedary.</title>
        <authorList>
            <person name="Elbers J.P."/>
            <person name="Rogers M.F."/>
            <person name="Perelman P.L."/>
            <person name="Proskuryakova A.A."/>
            <person name="Serdyukova N.A."/>
            <person name="Johnson W.E."/>
            <person name="Horin P."/>
            <person name="Corander J."/>
            <person name="Murphy D."/>
            <person name="Burger P.A."/>
        </authorList>
    </citation>
    <scope>NUCLEOTIDE SEQUENCE [LARGE SCALE GENOMIC DNA]</scope>
    <source>
        <strain evidence="2">Drom800</strain>
        <tissue evidence="2">Blood</tissue>
    </source>
</reference>
<name>A0A5N4C4Y5_CAMDR</name>
<protein>
    <submittedName>
        <fullName evidence="2">Double-stranded RNA-specific editase B2</fullName>
    </submittedName>
</protein>
<dbReference type="GO" id="GO:0006396">
    <property type="term" value="P:RNA processing"/>
    <property type="evidence" value="ECO:0007669"/>
    <property type="project" value="InterPro"/>
</dbReference>
<evidence type="ECO:0000259" key="1">
    <source>
        <dbReference type="PROSITE" id="PS50141"/>
    </source>
</evidence>
<keyword evidence="3" id="KW-1185">Reference proteome</keyword>
<dbReference type="GO" id="GO:0005730">
    <property type="term" value="C:nucleolus"/>
    <property type="evidence" value="ECO:0007669"/>
    <property type="project" value="TreeGrafter"/>
</dbReference>
<dbReference type="EMBL" id="JWIN03000035">
    <property type="protein sequence ID" value="KAB1253969.1"/>
    <property type="molecule type" value="Genomic_DNA"/>
</dbReference>
<dbReference type="PANTHER" id="PTHR10910:SF17">
    <property type="entry name" value="DOUBLE-STRANDED RNA-SPECIFIC EDITASE B2"/>
    <property type="match status" value="1"/>
</dbReference>
<dbReference type="Pfam" id="PF02137">
    <property type="entry name" value="A_deamin"/>
    <property type="match status" value="1"/>
</dbReference>
<dbReference type="GO" id="GO:0003726">
    <property type="term" value="F:double-stranded RNA adenosine deaminase activity"/>
    <property type="evidence" value="ECO:0007669"/>
    <property type="project" value="TreeGrafter"/>
</dbReference>
<dbReference type="Proteomes" id="UP000299084">
    <property type="component" value="Unassembled WGS sequence"/>
</dbReference>
<accession>A0A5N4C4Y5</accession>
<dbReference type="PANTHER" id="PTHR10910">
    <property type="entry name" value="EUKARYOTE SPECIFIC DSRNA BINDING PROTEIN"/>
    <property type="match status" value="1"/>
</dbReference>
<gene>
    <name evidence="2" type="ORF">Cadr_000027133</name>
</gene>
<dbReference type="GO" id="GO:0006382">
    <property type="term" value="P:adenosine to inosine editing"/>
    <property type="evidence" value="ECO:0007669"/>
    <property type="project" value="TreeGrafter"/>
</dbReference>
<evidence type="ECO:0000313" key="2">
    <source>
        <dbReference type="EMBL" id="KAB1253969.1"/>
    </source>
</evidence>
<evidence type="ECO:0000313" key="3">
    <source>
        <dbReference type="Proteomes" id="UP000299084"/>
    </source>
</evidence>
<dbReference type="GO" id="GO:0003725">
    <property type="term" value="F:double-stranded RNA binding"/>
    <property type="evidence" value="ECO:0007669"/>
    <property type="project" value="TreeGrafter"/>
</dbReference>
<dbReference type="GO" id="GO:0005737">
    <property type="term" value="C:cytoplasm"/>
    <property type="evidence" value="ECO:0007669"/>
    <property type="project" value="TreeGrafter"/>
</dbReference>
<dbReference type="GO" id="GO:0008251">
    <property type="term" value="F:tRNA-specific adenosine deaminase activity"/>
    <property type="evidence" value="ECO:0007669"/>
    <property type="project" value="TreeGrafter"/>
</dbReference>
<dbReference type="PROSITE" id="PS50141">
    <property type="entry name" value="A_DEAMIN_EDITASE"/>
    <property type="match status" value="1"/>
</dbReference>